<name>A0A212DBD9_CEREH</name>
<keyword evidence="3" id="KW-0721">Serine protease homolog</keyword>
<dbReference type="AlphaFoldDB" id="A0A212DBD9"/>
<proteinExistence type="predicted"/>
<feature type="domain" description="Peptidase S1" evidence="10">
    <location>
        <begin position="57"/>
        <end position="270"/>
    </location>
</feature>
<feature type="compositionally biased region" description="Polar residues" evidence="9">
    <location>
        <begin position="321"/>
        <end position="337"/>
    </location>
</feature>
<evidence type="ECO:0000313" key="11">
    <source>
        <dbReference type="EMBL" id="OWK15548.1"/>
    </source>
</evidence>
<evidence type="ECO:0000313" key="12">
    <source>
        <dbReference type="Proteomes" id="UP000242450"/>
    </source>
</evidence>
<dbReference type="PANTHER" id="PTHR24250:SF45">
    <property type="entry name" value="INACTIVE SERINE PROTEASE 54"/>
    <property type="match status" value="1"/>
</dbReference>
<evidence type="ECO:0000259" key="10">
    <source>
        <dbReference type="PROSITE" id="PS50240"/>
    </source>
</evidence>
<evidence type="ECO:0000256" key="3">
    <source>
        <dbReference type="ARBA" id="ARBA00022542"/>
    </source>
</evidence>
<keyword evidence="5" id="KW-1015">Disulfide bond</keyword>
<sequence>MVMASQKKWGKRQESERVLRSDVAVVVAATGLQLLARQSGACTPPPGCGIQKSNIAVTSEEGLVEEKEFPWVVSLQDSQYTHLTFGTILSDFWILSIAKDAVAIIGIAKMDAKLIAHEEYPINTIIIHEDFDNKTMRNNIALLKTDTAMQFNSLVQPICFLGRKLNRPPLLLNCWTGNHMTMSILRKISVKDIDSCPLDRVQKTGCGNHLEMETNAVCLGDPGNPMMCQLKEMSLWVLRGILSQGGEKCPGLFLYIRVEDYSDWITSKTRRTSSPLSSFHHWENPSPLPSYSSRDLITHRKQAGLSQLAWPRLSFQGQERSTVHSTRSLPDNGTQMSLDFREKGRREPGGSEMAIQPTYYDYYGGEFMAPAPPSGQTRLHQPQEITLFFLCARFLW</sequence>
<evidence type="ECO:0000256" key="6">
    <source>
        <dbReference type="ARBA" id="ARBA00023180"/>
    </source>
</evidence>
<keyword evidence="12" id="KW-1185">Reference proteome</keyword>
<organism evidence="11 12">
    <name type="scientific">Cervus elaphus hippelaphus</name>
    <name type="common">European red deer</name>
    <dbReference type="NCBI Taxonomy" id="46360"/>
    <lineage>
        <taxon>Eukaryota</taxon>
        <taxon>Metazoa</taxon>
        <taxon>Chordata</taxon>
        <taxon>Craniata</taxon>
        <taxon>Vertebrata</taxon>
        <taxon>Euteleostomi</taxon>
        <taxon>Mammalia</taxon>
        <taxon>Eutheria</taxon>
        <taxon>Laurasiatheria</taxon>
        <taxon>Artiodactyla</taxon>
        <taxon>Ruminantia</taxon>
        <taxon>Pecora</taxon>
        <taxon>Cervidae</taxon>
        <taxon>Cervinae</taxon>
        <taxon>Cervus</taxon>
    </lineage>
</organism>
<dbReference type="GO" id="GO:0004252">
    <property type="term" value="F:serine-type endopeptidase activity"/>
    <property type="evidence" value="ECO:0007669"/>
    <property type="project" value="InterPro"/>
</dbReference>
<evidence type="ECO:0000256" key="2">
    <source>
        <dbReference type="ARBA" id="ARBA00022525"/>
    </source>
</evidence>
<dbReference type="InterPro" id="IPR001254">
    <property type="entry name" value="Trypsin_dom"/>
</dbReference>
<dbReference type="Proteomes" id="UP000242450">
    <property type="component" value="Chromosome 4"/>
</dbReference>
<dbReference type="OrthoDB" id="6261922at2759"/>
<dbReference type="InterPro" id="IPR043504">
    <property type="entry name" value="Peptidase_S1_PA_chymotrypsin"/>
</dbReference>
<dbReference type="Pfam" id="PF00089">
    <property type="entry name" value="Trypsin"/>
    <property type="match status" value="1"/>
</dbReference>
<evidence type="ECO:0000256" key="8">
    <source>
        <dbReference type="ARBA" id="ARBA00081593"/>
    </source>
</evidence>
<comment type="caution">
    <text evidence="11">The sequence shown here is derived from an EMBL/GenBank/DDBJ whole genome shotgun (WGS) entry which is preliminary data.</text>
</comment>
<keyword evidence="6" id="KW-0325">Glycoprotein</keyword>
<evidence type="ECO:0000256" key="5">
    <source>
        <dbReference type="ARBA" id="ARBA00023157"/>
    </source>
</evidence>
<evidence type="ECO:0000256" key="7">
    <source>
        <dbReference type="ARBA" id="ARBA00073244"/>
    </source>
</evidence>
<protein>
    <recommendedName>
        <fullName evidence="7">Inactive serine protease 54</fullName>
    </recommendedName>
    <alternativeName>
        <fullName evidence="8">Plasma kallikrein-like protein 4</fullName>
    </alternativeName>
</protein>
<feature type="region of interest" description="Disordered" evidence="9">
    <location>
        <begin position="321"/>
        <end position="351"/>
    </location>
</feature>
<evidence type="ECO:0000256" key="4">
    <source>
        <dbReference type="ARBA" id="ARBA00022729"/>
    </source>
</evidence>
<gene>
    <name evidence="11" type="ORF">Celaphus_00004183</name>
</gene>
<dbReference type="PROSITE" id="PS50240">
    <property type="entry name" value="TRYPSIN_DOM"/>
    <property type="match status" value="1"/>
</dbReference>
<comment type="subcellular location">
    <subcellularLocation>
        <location evidence="1">Secreted</location>
    </subcellularLocation>
</comment>
<dbReference type="GO" id="GO:0005576">
    <property type="term" value="C:extracellular region"/>
    <property type="evidence" value="ECO:0007669"/>
    <property type="project" value="UniProtKB-SubCell"/>
</dbReference>
<dbReference type="FunFam" id="2.40.10.10:FF:000125">
    <property type="entry name" value="inactive serine protease 54"/>
    <property type="match status" value="1"/>
</dbReference>
<keyword evidence="2" id="KW-0964">Secreted</keyword>
<dbReference type="EMBL" id="MKHE01000004">
    <property type="protein sequence ID" value="OWK15548.1"/>
    <property type="molecule type" value="Genomic_DNA"/>
</dbReference>
<keyword evidence="4" id="KW-0732">Signal</keyword>
<dbReference type="SMART" id="SM00020">
    <property type="entry name" value="Tryp_SPc"/>
    <property type="match status" value="1"/>
</dbReference>
<dbReference type="Gene3D" id="2.40.10.10">
    <property type="entry name" value="Trypsin-like serine proteases"/>
    <property type="match status" value="2"/>
</dbReference>
<dbReference type="InterPro" id="IPR009003">
    <property type="entry name" value="Peptidase_S1_PA"/>
</dbReference>
<dbReference type="SUPFAM" id="SSF50494">
    <property type="entry name" value="Trypsin-like serine proteases"/>
    <property type="match status" value="1"/>
</dbReference>
<dbReference type="GO" id="GO:0006508">
    <property type="term" value="P:proteolysis"/>
    <property type="evidence" value="ECO:0007669"/>
    <property type="project" value="InterPro"/>
</dbReference>
<evidence type="ECO:0000256" key="9">
    <source>
        <dbReference type="SAM" id="MobiDB-lite"/>
    </source>
</evidence>
<accession>A0A212DBD9</accession>
<evidence type="ECO:0000256" key="1">
    <source>
        <dbReference type="ARBA" id="ARBA00004613"/>
    </source>
</evidence>
<feature type="compositionally biased region" description="Basic and acidic residues" evidence="9">
    <location>
        <begin position="339"/>
        <end position="349"/>
    </location>
</feature>
<dbReference type="PANTHER" id="PTHR24250">
    <property type="entry name" value="CHYMOTRYPSIN-RELATED"/>
    <property type="match status" value="1"/>
</dbReference>
<reference evidence="11 12" key="1">
    <citation type="journal article" date="2018" name="Mol. Genet. Genomics">
        <title>The red deer Cervus elaphus genome CerEla1.0: sequencing, annotating, genes, and chromosomes.</title>
        <authorList>
            <person name="Bana N.A."/>
            <person name="Nyiri A."/>
            <person name="Nagy J."/>
            <person name="Frank K."/>
            <person name="Nagy T."/>
            <person name="Steger V."/>
            <person name="Schiller M."/>
            <person name="Lakatos P."/>
            <person name="Sugar L."/>
            <person name="Horn P."/>
            <person name="Barta E."/>
            <person name="Orosz L."/>
        </authorList>
    </citation>
    <scope>NUCLEOTIDE SEQUENCE [LARGE SCALE GENOMIC DNA]</scope>
    <source>
        <strain evidence="11">Hungarian</strain>
    </source>
</reference>